<dbReference type="InterPro" id="IPR000462">
    <property type="entry name" value="CDP-OH_P_trans"/>
</dbReference>
<keyword evidence="5 13" id="KW-0808">Transferase</keyword>
<dbReference type="OrthoDB" id="10020554at2759"/>
<accession>A0A443P2T8</accession>
<dbReference type="EMBL" id="QPKB01000005">
    <property type="protein sequence ID" value="RWR85084.1"/>
    <property type="molecule type" value="Genomic_DNA"/>
</dbReference>
<evidence type="ECO:0000256" key="13">
    <source>
        <dbReference type="RuleBase" id="RU003750"/>
    </source>
</evidence>
<organism evidence="14 15">
    <name type="scientific">Cinnamomum micranthum f. kanehirae</name>
    <dbReference type="NCBI Taxonomy" id="337451"/>
    <lineage>
        <taxon>Eukaryota</taxon>
        <taxon>Viridiplantae</taxon>
        <taxon>Streptophyta</taxon>
        <taxon>Embryophyta</taxon>
        <taxon>Tracheophyta</taxon>
        <taxon>Spermatophyta</taxon>
        <taxon>Magnoliopsida</taxon>
        <taxon>Magnoliidae</taxon>
        <taxon>Laurales</taxon>
        <taxon>Lauraceae</taxon>
        <taxon>Cinnamomum</taxon>
    </lineage>
</organism>
<dbReference type="PANTHER" id="PTHR14269:SF60">
    <property type="entry name" value="CARDIOLIPIN SYNTHASE (CMP-FORMING)"/>
    <property type="match status" value="1"/>
</dbReference>
<comment type="cofactor">
    <cofactor evidence="1">
        <name>Mn(2+)</name>
        <dbReference type="ChEBI" id="CHEBI:29035"/>
    </cofactor>
</comment>
<dbReference type="Gene3D" id="1.20.120.1760">
    <property type="match status" value="1"/>
</dbReference>
<dbReference type="PROSITE" id="PS00379">
    <property type="entry name" value="CDP_ALCOHOL_P_TRANSF"/>
    <property type="match status" value="1"/>
</dbReference>
<dbReference type="Proteomes" id="UP000283530">
    <property type="component" value="Unassembled WGS sequence"/>
</dbReference>
<dbReference type="InterPro" id="IPR043130">
    <property type="entry name" value="CDP-OH_PTrfase_TM_dom"/>
</dbReference>
<evidence type="ECO:0000256" key="1">
    <source>
        <dbReference type="ARBA" id="ARBA00001936"/>
    </source>
</evidence>
<keyword evidence="15" id="KW-1185">Reference proteome</keyword>
<dbReference type="Pfam" id="PF01066">
    <property type="entry name" value="CDP-OH_P_transf"/>
    <property type="match status" value="1"/>
</dbReference>
<dbReference type="GO" id="GO:0032049">
    <property type="term" value="P:cardiolipin biosynthetic process"/>
    <property type="evidence" value="ECO:0007669"/>
    <property type="project" value="TreeGrafter"/>
</dbReference>
<keyword evidence="4" id="KW-0444">Lipid biosynthesis</keyword>
<keyword evidence="11" id="KW-0594">Phospholipid biosynthesis</keyword>
<evidence type="ECO:0000256" key="3">
    <source>
        <dbReference type="ARBA" id="ARBA00010441"/>
    </source>
</evidence>
<proteinExistence type="inferred from homology"/>
<evidence type="ECO:0000313" key="15">
    <source>
        <dbReference type="Proteomes" id="UP000283530"/>
    </source>
</evidence>
<evidence type="ECO:0000256" key="6">
    <source>
        <dbReference type="ARBA" id="ARBA00022692"/>
    </source>
</evidence>
<evidence type="ECO:0000256" key="5">
    <source>
        <dbReference type="ARBA" id="ARBA00022679"/>
    </source>
</evidence>
<dbReference type="GO" id="GO:0043337">
    <property type="term" value="F:cardiolipin synthase (CMP-forming)"/>
    <property type="evidence" value="ECO:0007669"/>
    <property type="project" value="TreeGrafter"/>
</dbReference>
<name>A0A443P2T8_9MAGN</name>
<dbReference type="InterPro" id="IPR050324">
    <property type="entry name" value="CDP-alcohol_PTase-I"/>
</dbReference>
<keyword evidence="12" id="KW-1208">Phospholipid metabolism</keyword>
<comment type="subcellular location">
    <subcellularLocation>
        <location evidence="2">Membrane</location>
        <topology evidence="2">Multi-pass membrane protein</topology>
    </subcellularLocation>
</comment>
<keyword evidence="7" id="KW-0809">Transit peptide</keyword>
<keyword evidence="6" id="KW-0812">Transmembrane</keyword>
<keyword evidence="8" id="KW-1133">Transmembrane helix</keyword>
<comment type="caution">
    <text evidence="14">The sequence shown here is derived from an EMBL/GenBank/DDBJ whole genome shotgun (WGS) entry which is preliminary data.</text>
</comment>
<dbReference type="AlphaFoldDB" id="A0A443P2T8"/>
<evidence type="ECO:0000256" key="12">
    <source>
        <dbReference type="ARBA" id="ARBA00023264"/>
    </source>
</evidence>
<evidence type="ECO:0000256" key="7">
    <source>
        <dbReference type="ARBA" id="ARBA00022946"/>
    </source>
</evidence>
<dbReference type="FunFam" id="1.20.120.1760:FF:000020">
    <property type="entry name" value="cardiolipin synthase (CMP-forming), mitochondrial"/>
    <property type="match status" value="1"/>
</dbReference>
<evidence type="ECO:0000256" key="2">
    <source>
        <dbReference type="ARBA" id="ARBA00004141"/>
    </source>
</evidence>
<dbReference type="GO" id="GO:0005739">
    <property type="term" value="C:mitochondrion"/>
    <property type="evidence" value="ECO:0007669"/>
    <property type="project" value="TreeGrafter"/>
</dbReference>
<evidence type="ECO:0000256" key="4">
    <source>
        <dbReference type="ARBA" id="ARBA00022516"/>
    </source>
</evidence>
<dbReference type="GO" id="GO:0016020">
    <property type="term" value="C:membrane"/>
    <property type="evidence" value="ECO:0007669"/>
    <property type="project" value="UniProtKB-SubCell"/>
</dbReference>
<reference evidence="14 15" key="1">
    <citation type="journal article" date="2019" name="Nat. Plants">
        <title>Stout camphor tree genome fills gaps in understanding of flowering plant genome evolution.</title>
        <authorList>
            <person name="Chaw S.M."/>
            <person name="Liu Y.C."/>
            <person name="Wu Y.W."/>
            <person name="Wang H.Y."/>
            <person name="Lin C.I."/>
            <person name="Wu C.S."/>
            <person name="Ke H.M."/>
            <person name="Chang L.Y."/>
            <person name="Hsu C.Y."/>
            <person name="Yang H.T."/>
            <person name="Sudianto E."/>
            <person name="Hsu M.H."/>
            <person name="Wu K.P."/>
            <person name="Wang L.N."/>
            <person name="Leebens-Mack J.H."/>
            <person name="Tsai I.J."/>
        </authorList>
    </citation>
    <scope>NUCLEOTIDE SEQUENCE [LARGE SCALE GENOMIC DNA]</scope>
    <source>
        <strain evidence="15">cv. Chaw 1501</strain>
        <tissue evidence="14">Young leaves</tissue>
    </source>
</reference>
<evidence type="ECO:0000256" key="8">
    <source>
        <dbReference type="ARBA" id="ARBA00022989"/>
    </source>
</evidence>
<evidence type="ECO:0000256" key="11">
    <source>
        <dbReference type="ARBA" id="ARBA00023209"/>
    </source>
</evidence>
<protein>
    <submittedName>
        <fullName evidence="14">Cardiolipin synthase CMP-forming, mitochondrial</fullName>
    </submittedName>
</protein>
<keyword evidence="9" id="KW-0443">Lipid metabolism</keyword>
<gene>
    <name evidence="14" type="ORF">CKAN_01392900</name>
</gene>
<dbReference type="InterPro" id="IPR048254">
    <property type="entry name" value="CDP_ALCOHOL_P_TRANSF_CS"/>
</dbReference>
<evidence type="ECO:0000256" key="10">
    <source>
        <dbReference type="ARBA" id="ARBA00023136"/>
    </source>
</evidence>
<keyword evidence="10" id="KW-0472">Membrane</keyword>
<dbReference type="PANTHER" id="PTHR14269">
    <property type="entry name" value="CDP-DIACYLGLYCEROL--GLYCEROL-3-PHOSPHATE 3-PHOSPHATIDYLTRANSFERASE-RELATED"/>
    <property type="match status" value="1"/>
</dbReference>
<sequence length="366" mass="39803">MAAAVFSSLKTLFKNPSPNPKNTISLLLSLSSSFHASATPLSSPLHLLSLSPLSTFSPSLLFSHSTFISPFRTRWIPFSGPLFLSSPPWKLLQLATPLYLRGELVLLRKAESLNLLTKRNFPIKLGFGSVRGVEDAIQIVDARELGERRGWAVVEGFANLPNLISLSRMVSGPVLGWMILNEWYLSSFVGLAISGATDWLDGFVARKMGINSVLGSYLDPLADKVLIGCVAVTMVKMDLLHPGLVGLVVLRDVGLVSGAVYKRACALGWERKSLSDFINLDQMRPEKVEPLFLSKVNTVFQLVLAAAALLQPEFGTSETQSYITYLSWLVASTTVASSVAYGVQHMQNGSISATKILQSVSKKKSC</sequence>
<comment type="similarity">
    <text evidence="3 13">Belongs to the CDP-alcohol phosphatidyltransferase class-I family.</text>
</comment>
<evidence type="ECO:0000313" key="14">
    <source>
        <dbReference type="EMBL" id="RWR85084.1"/>
    </source>
</evidence>
<dbReference type="STRING" id="337451.A0A443P2T8"/>
<evidence type="ECO:0000256" key="9">
    <source>
        <dbReference type="ARBA" id="ARBA00023098"/>
    </source>
</evidence>